<dbReference type="InterPro" id="IPR011008">
    <property type="entry name" value="Dimeric_a/b-barrel"/>
</dbReference>
<dbReference type="GO" id="GO:0016491">
    <property type="term" value="F:oxidoreductase activity"/>
    <property type="evidence" value="ECO:0007669"/>
    <property type="project" value="TreeGrafter"/>
</dbReference>
<feature type="domain" description="ABM" evidence="2">
    <location>
        <begin position="46"/>
        <end position="137"/>
    </location>
</feature>
<dbReference type="PANTHER" id="PTHR33336:SF1">
    <property type="entry name" value="(4S)-4-HYDROXY-5-PHOSPHONOOXYPENTANE-2,3-DIONE ISOMERASE"/>
    <property type="match status" value="1"/>
</dbReference>
<accession>A0AAD2JPQ4</accession>
<reference evidence="3" key="1">
    <citation type="submission" date="2023-08" db="EMBL/GenBank/DDBJ databases">
        <authorList>
            <person name="Audoor S."/>
            <person name="Bilcke G."/>
        </authorList>
    </citation>
    <scope>NUCLEOTIDE SEQUENCE</scope>
</reference>
<comment type="caution">
    <text evidence="3">The sequence shown here is derived from an EMBL/GenBank/DDBJ whole genome shotgun (WGS) entry which is preliminary data.</text>
</comment>
<dbReference type="InterPro" id="IPR007138">
    <property type="entry name" value="ABM_dom"/>
</dbReference>
<proteinExistence type="predicted"/>
<dbReference type="InterPro" id="IPR050744">
    <property type="entry name" value="AI-2_Isomerase_LsrG"/>
</dbReference>
<dbReference type="EMBL" id="CAKOGP040002480">
    <property type="protein sequence ID" value="CAJ1970224.1"/>
    <property type="molecule type" value="Genomic_DNA"/>
</dbReference>
<dbReference type="Gene3D" id="3.30.70.100">
    <property type="match status" value="2"/>
</dbReference>
<name>A0AAD2JPQ4_9STRA</name>
<keyword evidence="4" id="KW-1185">Reference proteome</keyword>
<dbReference type="Proteomes" id="UP001295423">
    <property type="component" value="Unassembled WGS sequence"/>
</dbReference>
<sequence length="289" mass="32721">MLKSRLSIFTTRSRRLVFPTTQSLTISSSSSSTSTTKRTINSDSLFALNLQCKVRPEIRNEWLKQIQEDQLCSRRDEPDCLQFVLGQGVDDENAFYLFELYRNKEAFQHHGQTPHFQIYNNFIESSQPYIGEPEVCFYHPLEETDSTTKRSIQKNSFGLNVNLYPKASVRNDFLKAISDNKKGTDTTEPLALQYFYGEATNAPGQPELDGDTTTSTSTSTTSTSTSTTSTSTTSTKPFYLHEQYSGDNHGKEGFDAHASSPHFAAWEDFVATDPFEKAPEVFFFRILEP</sequence>
<dbReference type="Pfam" id="PF03992">
    <property type="entry name" value="ABM"/>
    <property type="match status" value="1"/>
</dbReference>
<evidence type="ECO:0000313" key="3">
    <source>
        <dbReference type="EMBL" id="CAJ1970224.1"/>
    </source>
</evidence>
<gene>
    <name evidence="3" type="ORF">CYCCA115_LOCUS24246</name>
</gene>
<evidence type="ECO:0000259" key="2">
    <source>
        <dbReference type="PROSITE" id="PS51725"/>
    </source>
</evidence>
<dbReference type="GO" id="GO:0005829">
    <property type="term" value="C:cytosol"/>
    <property type="evidence" value="ECO:0007669"/>
    <property type="project" value="TreeGrafter"/>
</dbReference>
<protein>
    <recommendedName>
        <fullName evidence="2">ABM domain-containing protein</fullName>
    </recommendedName>
</protein>
<feature type="compositionally biased region" description="Low complexity" evidence="1">
    <location>
        <begin position="212"/>
        <end position="234"/>
    </location>
</feature>
<evidence type="ECO:0000256" key="1">
    <source>
        <dbReference type="SAM" id="MobiDB-lite"/>
    </source>
</evidence>
<dbReference type="PROSITE" id="PS51725">
    <property type="entry name" value="ABM"/>
    <property type="match status" value="1"/>
</dbReference>
<organism evidence="3 4">
    <name type="scientific">Cylindrotheca closterium</name>
    <dbReference type="NCBI Taxonomy" id="2856"/>
    <lineage>
        <taxon>Eukaryota</taxon>
        <taxon>Sar</taxon>
        <taxon>Stramenopiles</taxon>
        <taxon>Ochrophyta</taxon>
        <taxon>Bacillariophyta</taxon>
        <taxon>Bacillariophyceae</taxon>
        <taxon>Bacillariophycidae</taxon>
        <taxon>Bacillariales</taxon>
        <taxon>Bacillariaceae</taxon>
        <taxon>Cylindrotheca</taxon>
    </lineage>
</organism>
<dbReference type="AlphaFoldDB" id="A0AAD2JPQ4"/>
<feature type="region of interest" description="Disordered" evidence="1">
    <location>
        <begin position="200"/>
        <end position="234"/>
    </location>
</feature>
<dbReference type="PANTHER" id="PTHR33336">
    <property type="entry name" value="QUINOL MONOOXYGENASE YGIN-RELATED"/>
    <property type="match status" value="1"/>
</dbReference>
<evidence type="ECO:0000313" key="4">
    <source>
        <dbReference type="Proteomes" id="UP001295423"/>
    </source>
</evidence>
<dbReference type="SUPFAM" id="SSF54909">
    <property type="entry name" value="Dimeric alpha+beta barrel"/>
    <property type="match status" value="1"/>
</dbReference>